<dbReference type="PANTHER" id="PTHR33993:SF14">
    <property type="entry name" value="GB|AAF24581.1"/>
    <property type="match status" value="1"/>
</dbReference>
<sequence length="281" mass="28852">MALPPLGYLGAVRIYATDGGASMGYEPTTSGFPCWYELMTTDVDAASAFYSAVLGWNVVSAGMPDFDYRLASDPNGSSVAGLGGTEPGQPAAWIFYLEVAECDAAAAQVESLGGSILTAPADIPGTGRFAIATDPQGAVFGMLQPNPMEGEAPAIGAFDQPTTGHGSWHELRTSDPVAGFDFYRELVGWTPGVAMPMEDGDTYQIFAAKGTDIGAVQPLRDAPVPSWLSYFNVASVTAAIELIAAGGGEVTLGPIEVPGGAYIAIATDPQGAGFAVTGPLD</sequence>
<evidence type="ECO:0000313" key="3">
    <source>
        <dbReference type="Proteomes" id="UP001501690"/>
    </source>
</evidence>
<dbReference type="SUPFAM" id="SSF54593">
    <property type="entry name" value="Glyoxalase/Bleomycin resistance protein/Dihydroxybiphenyl dioxygenase"/>
    <property type="match status" value="2"/>
</dbReference>
<dbReference type="PROSITE" id="PS51819">
    <property type="entry name" value="VOC"/>
    <property type="match status" value="2"/>
</dbReference>
<dbReference type="InterPro" id="IPR037523">
    <property type="entry name" value="VOC_core"/>
</dbReference>
<feature type="domain" description="VOC" evidence="1">
    <location>
        <begin position="32"/>
        <end position="145"/>
    </location>
</feature>
<organism evidence="2 3">
    <name type="scientific">Microbacterium sediminicola</name>
    <dbReference type="NCBI Taxonomy" id="415210"/>
    <lineage>
        <taxon>Bacteria</taxon>
        <taxon>Bacillati</taxon>
        <taxon>Actinomycetota</taxon>
        <taxon>Actinomycetes</taxon>
        <taxon>Micrococcales</taxon>
        <taxon>Microbacteriaceae</taxon>
        <taxon>Microbacterium</taxon>
    </lineage>
</organism>
<evidence type="ECO:0000259" key="1">
    <source>
        <dbReference type="PROSITE" id="PS51819"/>
    </source>
</evidence>
<dbReference type="Proteomes" id="UP001501690">
    <property type="component" value="Unassembled WGS sequence"/>
</dbReference>
<gene>
    <name evidence="2" type="ORF">GCM10009808_09580</name>
</gene>
<dbReference type="EMBL" id="BAAAPL010000001">
    <property type="protein sequence ID" value="GAA1694580.1"/>
    <property type="molecule type" value="Genomic_DNA"/>
</dbReference>
<proteinExistence type="predicted"/>
<reference evidence="2 3" key="1">
    <citation type="journal article" date="2019" name="Int. J. Syst. Evol. Microbiol.">
        <title>The Global Catalogue of Microorganisms (GCM) 10K type strain sequencing project: providing services to taxonomists for standard genome sequencing and annotation.</title>
        <authorList>
            <consortium name="The Broad Institute Genomics Platform"/>
            <consortium name="The Broad Institute Genome Sequencing Center for Infectious Disease"/>
            <person name="Wu L."/>
            <person name="Ma J."/>
        </authorList>
    </citation>
    <scope>NUCLEOTIDE SEQUENCE [LARGE SCALE GENOMIC DNA]</scope>
    <source>
        <strain evidence="2 3">JCM 15577</strain>
    </source>
</reference>
<dbReference type="InterPro" id="IPR004360">
    <property type="entry name" value="Glyas_Fos-R_dOase_dom"/>
</dbReference>
<dbReference type="Gene3D" id="3.10.180.10">
    <property type="entry name" value="2,3-Dihydroxybiphenyl 1,2-Dioxygenase, domain 1"/>
    <property type="match status" value="2"/>
</dbReference>
<dbReference type="Pfam" id="PF00903">
    <property type="entry name" value="Glyoxalase"/>
    <property type="match status" value="2"/>
</dbReference>
<comment type="caution">
    <text evidence="2">The sequence shown here is derived from an EMBL/GenBank/DDBJ whole genome shotgun (WGS) entry which is preliminary data.</text>
</comment>
<name>A0ABN2HW62_9MICO</name>
<dbReference type="InterPro" id="IPR052164">
    <property type="entry name" value="Anthracycline_SecMetBiosynth"/>
</dbReference>
<keyword evidence="3" id="KW-1185">Reference proteome</keyword>
<dbReference type="CDD" id="cd07247">
    <property type="entry name" value="SgaA_N_like"/>
    <property type="match status" value="2"/>
</dbReference>
<evidence type="ECO:0000313" key="2">
    <source>
        <dbReference type="EMBL" id="GAA1694580.1"/>
    </source>
</evidence>
<feature type="domain" description="VOC" evidence="1">
    <location>
        <begin position="164"/>
        <end position="279"/>
    </location>
</feature>
<dbReference type="InterPro" id="IPR029068">
    <property type="entry name" value="Glyas_Bleomycin-R_OHBP_Dase"/>
</dbReference>
<protein>
    <submittedName>
        <fullName evidence="2">VOC family protein</fullName>
    </submittedName>
</protein>
<accession>A0ABN2HW62</accession>
<dbReference type="PANTHER" id="PTHR33993">
    <property type="entry name" value="GLYOXALASE-RELATED"/>
    <property type="match status" value="1"/>
</dbReference>